<keyword evidence="3" id="KW-0723">Serine/threonine-protein kinase</keyword>
<feature type="transmembrane region" description="Helical" evidence="9">
    <location>
        <begin position="120"/>
        <end position="141"/>
    </location>
</feature>
<keyword evidence="9" id="KW-1133">Transmembrane helix</keyword>
<dbReference type="GO" id="GO:0004674">
    <property type="term" value="F:protein serine/threonine kinase activity"/>
    <property type="evidence" value="ECO:0007669"/>
    <property type="project" value="UniProtKB-KW"/>
</dbReference>
<organism evidence="11 12">
    <name type="scientific">Equus caballus</name>
    <name type="common">Horse</name>
    <dbReference type="NCBI Taxonomy" id="9796"/>
    <lineage>
        <taxon>Eukaryota</taxon>
        <taxon>Metazoa</taxon>
        <taxon>Chordata</taxon>
        <taxon>Craniata</taxon>
        <taxon>Vertebrata</taxon>
        <taxon>Euteleostomi</taxon>
        <taxon>Mammalia</taxon>
        <taxon>Eutheria</taxon>
        <taxon>Laurasiatheria</taxon>
        <taxon>Perissodactyla</taxon>
        <taxon>Equidae</taxon>
        <taxon>Equus</taxon>
    </lineage>
</organism>
<accession>A0A9L0TR87</accession>
<feature type="binding site" evidence="8">
    <location>
        <position position="38"/>
    </location>
    <ligand>
        <name>ATP</name>
        <dbReference type="ChEBI" id="CHEBI:30616"/>
    </ligand>
</feature>
<keyword evidence="2" id="KW-0963">Cytoplasm</keyword>
<dbReference type="Pfam" id="PF00069">
    <property type="entry name" value="Pkinase"/>
    <property type="match status" value="1"/>
</dbReference>
<dbReference type="SMART" id="SM00220">
    <property type="entry name" value="S_TKc"/>
    <property type="match status" value="1"/>
</dbReference>
<dbReference type="GeneTree" id="ENSGT00950000182937"/>
<evidence type="ECO:0000256" key="5">
    <source>
        <dbReference type="ARBA" id="ARBA00022741"/>
    </source>
</evidence>
<dbReference type="InterPro" id="IPR017441">
    <property type="entry name" value="Protein_kinase_ATP_BS"/>
</dbReference>
<comment type="subcellular location">
    <subcellularLocation>
        <location evidence="1">Cytoplasm</location>
    </subcellularLocation>
</comment>
<reference evidence="11 12" key="1">
    <citation type="journal article" date="2009" name="Science">
        <title>Genome sequence, comparative analysis, and population genetics of the domestic horse.</title>
        <authorList>
            <consortium name="Broad Institute Genome Sequencing Platform"/>
            <consortium name="Broad Institute Whole Genome Assembly Team"/>
            <person name="Wade C.M."/>
            <person name="Giulotto E."/>
            <person name="Sigurdsson S."/>
            <person name="Zoli M."/>
            <person name="Gnerre S."/>
            <person name="Imsland F."/>
            <person name="Lear T.L."/>
            <person name="Adelson D.L."/>
            <person name="Bailey E."/>
            <person name="Bellone R.R."/>
            <person name="Bloecker H."/>
            <person name="Distl O."/>
            <person name="Edgar R.C."/>
            <person name="Garber M."/>
            <person name="Leeb T."/>
            <person name="Mauceli E."/>
            <person name="MacLeod J.N."/>
            <person name="Penedo M.C.T."/>
            <person name="Raison J.M."/>
            <person name="Sharpe T."/>
            <person name="Vogel J."/>
            <person name="Andersson L."/>
            <person name="Antczak D.F."/>
            <person name="Biagi T."/>
            <person name="Binns M.M."/>
            <person name="Chowdhary B.P."/>
            <person name="Coleman S.J."/>
            <person name="Della Valle G."/>
            <person name="Fryc S."/>
            <person name="Guerin G."/>
            <person name="Hasegawa T."/>
            <person name="Hill E.W."/>
            <person name="Jurka J."/>
            <person name="Kiialainen A."/>
            <person name="Lindgren G."/>
            <person name="Liu J."/>
            <person name="Magnani E."/>
            <person name="Mickelson J.R."/>
            <person name="Murray J."/>
            <person name="Nergadze S.G."/>
            <person name="Onofrio R."/>
            <person name="Pedroni S."/>
            <person name="Piras M.F."/>
            <person name="Raudsepp T."/>
            <person name="Rocchi M."/>
            <person name="Roeed K.H."/>
            <person name="Ryder O.A."/>
            <person name="Searle S."/>
            <person name="Skow L."/>
            <person name="Swinburne J.E."/>
            <person name="Syvaenen A.C."/>
            <person name="Tozaki T."/>
            <person name="Valberg S.J."/>
            <person name="Vaudin M."/>
            <person name="White J.R."/>
            <person name="Zody M.C."/>
            <person name="Lander E.S."/>
            <person name="Lindblad-Toh K."/>
        </authorList>
    </citation>
    <scope>NUCLEOTIDE SEQUENCE [LARGE SCALE GENOMIC DNA]</scope>
    <source>
        <strain evidence="11 12">Thoroughbred</strain>
    </source>
</reference>
<evidence type="ECO:0000256" key="9">
    <source>
        <dbReference type="SAM" id="Phobius"/>
    </source>
</evidence>
<dbReference type="InterPro" id="IPR011009">
    <property type="entry name" value="Kinase-like_dom_sf"/>
</dbReference>
<evidence type="ECO:0000256" key="8">
    <source>
        <dbReference type="PROSITE-ProRule" id="PRU10141"/>
    </source>
</evidence>
<keyword evidence="9" id="KW-0472">Membrane</keyword>
<sequence length="171" mass="19386">MQSTSNHLWLLSDILGQGATANVFRGRHKKTGDLFAIKVFNNISFLRPVDVQMREFEVLKKLNHKNIVKLFAIEEETTTRHKVLVMEFCPCGSLYTVLEEPSNAYGLPESEFLIVLRDVAPWYIVAYSSLWVLLVVACGMLPQRGLMSSAMSAPRIRTNETLGRLQRSART</sequence>
<dbReference type="Proteomes" id="UP000002281">
    <property type="component" value="Chromosome 6"/>
</dbReference>
<evidence type="ECO:0000256" key="4">
    <source>
        <dbReference type="ARBA" id="ARBA00022679"/>
    </source>
</evidence>
<dbReference type="PANTHER" id="PTHR22969:SF14">
    <property type="entry name" value="SERINE_THREONINE-PROTEIN KINASE TBK1"/>
    <property type="match status" value="1"/>
</dbReference>
<dbReference type="Ensembl" id="ENSECAT00000120294.1">
    <property type="protein sequence ID" value="ENSECAP00000088868.1"/>
    <property type="gene ID" value="ENSECAG00000020820.3"/>
</dbReference>
<keyword evidence="12" id="KW-1185">Reference proteome</keyword>
<reference evidence="11" key="2">
    <citation type="submission" date="2025-08" db="UniProtKB">
        <authorList>
            <consortium name="Ensembl"/>
        </authorList>
    </citation>
    <scope>IDENTIFICATION</scope>
    <source>
        <strain evidence="11">Thoroughbred</strain>
    </source>
</reference>
<dbReference type="FunFam" id="3.30.200.20:FF:000106">
    <property type="entry name" value="serine/threonine-protein kinase TBK1 isoform X1"/>
    <property type="match status" value="1"/>
</dbReference>
<reference evidence="11" key="3">
    <citation type="submission" date="2025-09" db="UniProtKB">
        <authorList>
            <consortium name="Ensembl"/>
        </authorList>
    </citation>
    <scope>IDENTIFICATION</scope>
    <source>
        <strain evidence="11">Thoroughbred</strain>
    </source>
</reference>
<keyword evidence="6" id="KW-0418">Kinase</keyword>
<keyword evidence="5 8" id="KW-0547">Nucleotide-binding</keyword>
<keyword evidence="4" id="KW-0808">Transferase</keyword>
<dbReference type="PROSITE" id="PS50011">
    <property type="entry name" value="PROTEIN_KINASE_DOM"/>
    <property type="match status" value="1"/>
</dbReference>
<evidence type="ECO:0000256" key="2">
    <source>
        <dbReference type="ARBA" id="ARBA00022490"/>
    </source>
</evidence>
<proteinExistence type="predicted"/>
<dbReference type="GO" id="GO:0005524">
    <property type="term" value="F:ATP binding"/>
    <property type="evidence" value="ECO:0007669"/>
    <property type="project" value="UniProtKB-UniRule"/>
</dbReference>
<evidence type="ECO:0000256" key="7">
    <source>
        <dbReference type="ARBA" id="ARBA00022840"/>
    </source>
</evidence>
<dbReference type="AlphaFoldDB" id="A0A9L0TR87"/>
<dbReference type="PROSITE" id="PS00107">
    <property type="entry name" value="PROTEIN_KINASE_ATP"/>
    <property type="match status" value="1"/>
</dbReference>
<dbReference type="Gene3D" id="3.30.200.20">
    <property type="entry name" value="Phosphorylase Kinase, domain 1"/>
    <property type="match status" value="1"/>
</dbReference>
<dbReference type="InterPro" id="IPR000719">
    <property type="entry name" value="Prot_kinase_dom"/>
</dbReference>
<evidence type="ECO:0000259" key="10">
    <source>
        <dbReference type="PROSITE" id="PS50011"/>
    </source>
</evidence>
<gene>
    <name evidence="11" type="primary">TBK1</name>
</gene>
<dbReference type="GO" id="GO:0005737">
    <property type="term" value="C:cytoplasm"/>
    <property type="evidence" value="ECO:0007669"/>
    <property type="project" value="UniProtKB-SubCell"/>
</dbReference>
<evidence type="ECO:0000313" key="12">
    <source>
        <dbReference type="Proteomes" id="UP000002281"/>
    </source>
</evidence>
<evidence type="ECO:0000256" key="3">
    <source>
        <dbReference type="ARBA" id="ARBA00022527"/>
    </source>
</evidence>
<evidence type="ECO:0000256" key="6">
    <source>
        <dbReference type="ARBA" id="ARBA00022777"/>
    </source>
</evidence>
<dbReference type="InterPro" id="IPR051180">
    <property type="entry name" value="IKK"/>
</dbReference>
<name>A0A9L0TR87_HORSE</name>
<dbReference type="PANTHER" id="PTHR22969">
    <property type="entry name" value="IKB KINASE"/>
    <property type="match status" value="1"/>
</dbReference>
<keyword evidence="9" id="KW-0812">Transmembrane</keyword>
<protein>
    <submittedName>
        <fullName evidence="11">TANK binding kinase 1</fullName>
    </submittedName>
</protein>
<keyword evidence="7 8" id="KW-0067">ATP-binding</keyword>
<evidence type="ECO:0000313" key="11">
    <source>
        <dbReference type="Ensembl" id="ENSECAP00000088868.1"/>
    </source>
</evidence>
<dbReference type="SUPFAM" id="SSF56112">
    <property type="entry name" value="Protein kinase-like (PK-like)"/>
    <property type="match status" value="1"/>
</dbReference>
<evidence type="ECO:0000256" key="1">
    <source>
        <dbReference type="ARBA" id="ARBA00004496"/>
    </source>
</evidence>
<dbReference type="GO" id="GO:0010628">
    <property type="term" value="P:positive regulation of gene expression"/>
    <property type="evidence" value="ECO:0007669"/>
    <property type="project" value="UniProtKB-ARBA"/>
</dbReference>
<feature type="domain" description="Protein kinase" evidence="10">
    <location>
        <begin position="9"/>
        <end position="171"/>
    </location>
</feature>